<dbReference type="SMART" id="SM00256">
    <property type="entry name" value="FBOX"/>
    <property type="match status" value="1"/>
</dbReference>
<dbReference type="STRING" id="4565.A0A3B6CGE0"/>
<evidence type="ECO:0000259" key="2">
    <source>
        <dbReference type="PROSITE" id="PS50181"/>
    </source>
</evidence>
<keyword evidence="4" id="KW-1185">Reference proteome</keyword>
<proteinExistence type="predicted"/>
<dbReference type="Pfam" id="PF12937">
    <property type="entry name" value="F-box-like"/>
    <property type="match status" value="1"/>
</dbReference>
<protein>
    <recommendedName>
        <fullName evidence="2">F-box domain-containing protein</fullName>
    </recommendedName>
</protein>
<reference evidence="3" key="2">
    <citation type="submission" date="2018-10" db="UniProtKB">
        <authorList>
            <consortium name="EnsemblPlants"/>
        </authorList>
    </citation>
    <scope>IDENTIFICATION</scope>
</reference>
<dbReference type="OMA" id="DPSEAYC"/>
<dbReference type="PROSITE" id="PS50181">
    <property type="entry name" value="FBOX"/>
    <property type="match status" value="1"/>
</dbReference>
<evidence type="ECO:0000313" key="4">
    <source>
        <dbReference type="Proteomes" id="UP000019116"/>
    </source>
</evidence>
<dbReference type="EnsemblPlants" id="TraesCS2B02G584800.1">
    <property type="protein sequence ID" value="TraesCS2B02G584800.1"/>
    <property type="gene ID" value="TraesCS2B02G584800"/>
</dbReference>
<reference evidence="3" key="1">
    <citation type="submission" date="2018-08" db="EMBL/GenBank/DDBJ databases">
        <authorList>
            <person name="Rossello M."/>
        </authorList>
    </citation>
    <scope>NUCLEOTIDE SEQUENCE [LARGE SCALE GENOMIC DNA]</scope>
    <source>
        <strain evidence="3">cv. Chinese Spring</strain>
    </source>
</reference>
<dbReference type="Proteomes" id="UP000019116">
    <property type="component" value="Chromosome 2B"/>
</dbReference>
<name>A0A3B6CGE0_WHEAT</name>
<dbReference type="InterPro" id="IPR001810">
    <property type="entry name" value="F-box_dom"/>
</dbReference>
<dbReference type="Gramene" id="TraesCS2B03G1462900.1">
    <property type="protein sequence ID" value="TraesCS2B03G1462900.1.CDS"/>
    <property type="gene ID" value="TraesCS2B03G1462900"/>
</dbReference>
<feature type="region of interest" description="Disordered" evidence="1">
    <location>
        <begin position="321"/>
        <end position="343"/>
    </location>
</feature>
<feature type="compositionally biased region" description="Pro residues" evidence="1">
    <location>
        <begin position="83"/>
        <end position="98"/>
    </location>
</feature>
<sequence length="343" mass="36895">MALSEIPDELLVEILLGLPTPEDLIRASAACVSFRRLVADRAFLRRFRKLHPAPLLGFLDYKGFHPAEPPHPSAPAARADGPSPAPPTSTSPSSPPPTGSGTGPCGKSATAASSSTDPAAIQGTSFRVIWMLLLKTKPMAAVFSSSTGQWRAITSLIHSDSLPGFALSTWKLWFVSRHYAHGCFYWVSGTSEKLLVLDIRTMEFSMVDHPPCARYSGDDVAIVEAGQGITLMFVPKPDTSRLIYTVWRNNGGSSTHWQMQNEPFSLDSGSVIKGAVGRHLLLYYGGSSSVERGCYTRVCGSYPDPSEAYCNFPPSLLSSPRVSSGTRHADAQGAGDDLLVPEL</sequence>
<organism evidence="3">
    <name type="scientific">Triticum aestivum</name>
    <name type="common">Wheat</name>
    <dbReference type="NCBI Taxonomy" id="4565"/>
    <lineage>
        <taxon>Eukaryota</taxon>
        <taxon>Viridiplantae</taxon>
        <taxon>Streptophyta</taxon>
        <taxon>Embryophyta</taxon>
        <taxon>Tracheophyta</taxon>
        <taxon>Spermatophyta</taxon>
        <taxon>Magnoliopsida</taxon>
        <taxon>Liliopsida</taxon>
        <taxon>Poales</taxon>
        <taxon>Poaceae</taxon>
        <taxon>BOP clade</taxon>
        <taxon>Pooideae</taxon>
        <taxon>Triticodae</taxon>
        <taxon>Triticeae</taxon>
        <taxon>Triticinae</taxon>
        <taxon>Triticum</taxon>
    </lineage>
</organism>
<dbReference type="Gene3D" id="1.20.1280.50">
    <property type="match status" value="1"/>
</dbReference>
<accession>A0A3B6CGE0</accession>
<evidence type="ECO:0000256" key="1">
    <source>
        <dbReference type="SAM" id="MobiDB-lite"/>
    </source>
</evidence>
<feature type="region of interest" description="Disordered" evidence="1">
    <location>
        <begin position="69"/>
        <end position="117"/>
    </location>
</feature>
<feature type="compositionally biased region" description="Low complexity" evidence="1">
    <location>
        <begin position="108"/>
        <end position="117"/>
    </location>
</feature>
<evidence type="ECO:0000313" key="3">
    <source>
        <dbReference type="EnsemblPlants" id="TraesCS2B02G584800.1"/>
    </source>
</evidence>
<feature type="domain" description="F-box" evidence="2">
    <location>
        <begin position="1"/>
        <end position="50"/>
    </location>
</feature>
<dbReference type="SUPFAM" id="SSF81383">
    <property type="entry name" value="F-box domain"/>
    <property type="match status" value="1"/>
</dbReference>
<dbReference type="AlphaFoldDB" id="A0A3B6CGE0"/>
<dbReference type="PANTHER" id="PTHR31264:SF23">
    <property type="entry name" value="F-BOX DOMAIN-CONTAINING PROTEIN"/>
    <property type="match status" value="1"/>
</dbReference>
<dbReference type="PANTHER" id="PTHR31264">
    <property type="entry name" value="OS07G0554500 PROTEIN-RELATED"/>
    <property type="match status" value="1"/>
</dbReference>
<dbReference type="InterPro" id="IPR036047">
    <property type="entry name" value="F-box-like_dom_sf"/>
</dbReference>
<dbReference type="Gramene" id="TraesCS2B02G584800.1">
    <property type="protein sequence ID" value="TraesCS2B02G584800.1"/>
    <property type="gene ID" value="TraesCS2B02G584800"/>
</dbReference>